<dbReference type="OrthoDB" id="9800307at2"/>
<comment type="similarity">
    <text evidence="2">Belongs to the TsaE family.</text>
</comment>
<evidence type="ECO:0000256" key="5">
    <source>
        <dbReference type="ARBA" id="ARBA00022694"/>
    </source>
</evidence>
<keyword evidence="6" id="KW-0479">Metal-binding</keyword>
<dbReference type="GO" id="GO:0002949">
    <property type="term" value="P:tRNA threonylcarbamoyladenosine modification"/>
    <property type="evidence" value="ECO:0007669"/>
    <property type="project" value="InterPro"/>
</dbReference>
<evidence type="ECO:0000256" key="6">
    <source>
        <dbReference type="ARBA" id="ARBA00022723"/>
    </source>
</evidence>
<dbReference type="PANTHER" id="PTHR33540">
    <property type="entry name" value="TRNA THREONYLCARBAMOYLADENOSINE BIOSYNTHESIS PROTEIN TSAE"/>
    <property type="match status" value="1"/>
</dbReference>
<keyword evidence="8" id="KW-0067">ATP-binding</keyword>
<evidence type="ECO:0000256" key="9">
    <source>
        <dbReference type="ARBA" id="ARBA00022842"/>
    </source>
</evidence>
<dbReference type="NCBIfam" id="TIGR00150">
    <property type="entry name" value="T6A_YjeE"/>
    <property type="match status" value="1"/>
</dbReference>
<evidence type="ECO:0000256" key="1">
    <source>
        <dbReference type="ARBA" id="ARBA00004496"/>
    </source>
</evidence>
<dbReference type="InterPro" id="IPR027417">
    <property type="entry name" value="P-loop_NTPase"/>
</dbReference>
<keyword evidence="7" id="KW-0547">Nucleotide-binding</keyword>
<sequence>MHPSQAPAQPGRDLRLHLPDPAATDRVGAALGLALRPGDAVLLRGGLGAGKSALARAAIAARLARSGAVEDIPSPTWTLAQIYEAEGGQIWHADLYRLGAPEEAFELGLTEAFETAVCFVEWPERLGALLPARALDAALEFDGEGRSLAIAAHGEGWAEALAALAAAA</sequence>
<dbReference type="GO" id="GO:0005737">
    <property type="term" value="C:cytoplasm"/>
    <property type="evidence" value="ECO:0007669"/>
    <property type="project" value="UniProtKB-SubCell"/>
</dbReference>
<protein>
    <recommendedName>
        <fullName evidence="3">tRNA threonylcarbamoyladenosine biosynthesis protein TsaE</fullName>
    </recommendedName>
    <alternativeName>
        <fullName evidence="10">t(6)A37 threonylcarbamoyladenosine biosynthesis protein TsaE</fullName>
    </alternativeName>
</protein>
<dbReference type="AlphaFoldDB" id="A0A1H4E365"/>
<dbReference type="RefSeq" id="WP_093254971.1">
    <property type="nucleotide sequence ID" value="NZ_FNQM01000012.1"/>
</dbReference>
<dbReference type="Proteomes" id="UP000198703">
    <property type="component" value="Unassembled WGS sequence"/>
</dbReference>
<dbReference type="GO" id="GO:0046872">
    <property type="term" value="F:metal ion binding"/>
    <property type="evidence" value="ECO:0007669"/>
    <property type="project" value="UniProtKB-KW"/>
</dbReference>
<keyword evidence="4" id="KW-0963">Cytoplasm</keyword>
<evidence type="ECO:0000313" key="11">
    <source>
        <dbReference type="EMBL" id="SEA79257.1"/>
    </source>
</evidence>
<evidence type="ECO:0000256" key="2">
    <source>
        <dbReference type="ARBA" id="ARBA00007599"/>
    </source>
</evidence>
<keyword evidence="12" id="KW-1185">Reference proteome</keyword>
<keyword evidence="9" id="KW-0460">Magnesium</keyword>
<evidence type="ECO:0000256" key="10">
    <source>
        <dbReference type="ARBA" id="ARBA00032441"/>
    </source>
</evidence>
<name>A0A1H4E365_9RHOB</name>
<evidence type="ECO:0000256" key="3">
    <source>
        <dbReference type="ARBA" id="ARBA00019010"/>
    </source>
</evidence>
<reference evidence="11 12" key="1">
    <citation type="submission" date="2016-10" db="EMBL/GenBank/DDBJ databases">
        <authorList>
            <person name="de Groot N.N."/>
        </authorList>
    </citation>
    <scope>NUCLEOTIDE SEQUENCE [LARGE SCALE GENOMIC DNA]</scope>
    <source>
        <strain evidence="11 12">DSM 15345</strain>
    </source>
</reference>
<dbReference type="InterPro" id="IPR003442">
    <property type="entry name" value="T6A_TsaE"/>
</dbReference>
<proteinExistence type="inferred from homology"/>
<comment type="subcellular location">
    <subcellularLocation>
        <location evidence="1">Cytoplasm</location>
    </subcellularLocation>
</comment>
<evidence type="ECO:0000256" key="8">
    <source>
        <dbReference type="ARBA" id="ARBA00022840"/>
    </source>
</evidence>
<dbReference type="GO" id="GO:0005524">
    <property type="term" value="F:ATP binding"/>
    <property type="evidence" value="ECO:0007669"/>
    <property type="project" value="UniProtKB-KW"/>
</dbReference>
<dbReference type="Pfam" id="PF02367">
    <property type="entry name" value="TsaE"/>
    <property type="match status" value="1"/>
</dbReference>
<dbReference type="Gene3D" id="3.40.50.300">
    <property type="entry name" value="P-loop containing nucleotide triphosphate hydrolases"/>
    <property type="match status" value="1"/>
</dbReference>
<evidence type="ECO:0000313" key="12">
    <source>
        <dbReference type="Proteomes" id="UP000198703"/>
    </source>
</evidence>
<keyword evidence="5" id="KW-0819">tRNA processing</keyword>
<dbReference type="PANTHER" id="PTHR33540:SF2">
    <property type="entry name" value="TRNA THREONYLCARBAMOYLADENOSINE BIOSYNTHESIS PROTEIN TSAE"/>
    <property type="match status" value="1"/>
</dbReference>
<dbReference type="SUPFAM" id="SSF52540">
    <property type="entry name" value="P-loop containing nucleoside triphosphate hydrolases"/>
    <property type="match status" value="1"/>
</dbReference>
<organism evidence="11 12">
    <name type="scientific">Rubrimonas cliftonensis</name>
    <dbReference type="NCBI Taxonomy" id="89524"/>
    <lineage>
        <taxon>Bacteria</taxon>
        <taxon>Pseudomonadati</taxon>
        <taxon>Pseudomonadota</taxon>
        <taxon>Alphaproteobacteria</taxon>
        <taxon>Rhodobacterales</taxon>
        <taxon>Paracoccaceae</taxon>
        <taxon>Rubrimonas</taxon>
    </lineage>
</organism>
<evidence type="ECO:0000256" key="4">
    <source>
        <dbReference type="ARBA" id="ARBA00022490"/>
    </source>
</evidence>
<accession>A0A1H4E365</accession>
<evidence type="ECO:0000256" key="7">
    <source>
        <dbReference type="ARBA" id="ARBA00022741"/>
    </source>
</evidence>
<dbReference type="STRING" id="89524.SAMN05444370_11213"/>
<dbReference type="EMBL" id="FNQM01000012">
    <property type="protein sequence ID" value="SEA79257.1"/>
    <property type="molecule type" value="Genomic_DNA"/>
</dbReference>
<gene>
    <name evidence="11" type="ORF">SAMN05444370_11213</name>
</gene>